<dbReference type="Proteomes" id="UP000242450">
    <property type="component" value="Chromosome 15"/>
</dbReference>
<dbReference type="AlphaFoldDB" id="A0A212CQG1"/>
<reference evidence="1 2" key="1">
    <citation type="journal article" date="2018" name="Mol. Genet. Genomics">
        <title>The red deer Cervus elaphus genome CerEla1.0: sequencing, annotating, genes, and chromosomes.</title>
        <authorList>
            <person name="Bana N.A."/>
            <person name="Nyiri A."/>
            <person name="Nagy J."/>
            <person name="Frank K."/>
            <person name="Nagy T."/>
            <person name="Steger V."/>
            <person name="Schiller M."/>
            <person name="Lakatos P."/>
            <person name="Sugar L."/>
            <person name="Horn P."/>
            <person name="Barta E."/>
            <person name="Orosz L."/>
        </authorList>
    </citation>
    <scope>NUCLEOTIDE SEQUENCE [LARGE SCALE GENOMIC DNA]</scope>
    <source>
        <strain evidence="1">Hungarian</strain>
    </source>
</reference>
<gene>
    <name evidence="1" type="ORF">Celaphus_00008689</name>
</gene>
<sequence length="81" mass="9382">MQLNYLLRNLYNHQSHQFMFIIAPMLALTLGKPIEPYLTEGESKHVSSFSIENVTGPFSLVFQEEYVNIIIISVFMTILFL</sequence>
<dbReference type="EMBL" id="MKHE01000015">
    <property type="protein sequence ID" value="OWK08125.1"/>
    <property type="molecule type" value="Genomic_DNA"/>
</dbReference>
<accession>A0A212CQG1</accession>
<evidence type="ECO:0000313" key="1">
    <source>
        <dbReference type="EMBL" id="OWK08125.1"/>
    </source>
</evidence>
<organism evidence="1 2">
    <name type="scientific">Cervus elaphus hippelaphus</name>
    <name type="common">European red deer</name>
    <dbReference type="NCBI Taxonomy" id="46360"/>
    <lineage>
        <taxon>Eukaryota</taxon>
        <taxon>Metazoa</taxon>
        <taxon>Chordata</taxon>
        <taxon>Craniata</taxon>
        <taxon>Vertebrata</taxon>
        <taxon>Euteleostomi</taxon>
        <taxon>Mammalia</taxon>
        <taxon>Eutheria</taxon>
        <taxon>Laurasiatheria</taxon>
        <taxon>Artiodactyla</taxon>
        <taxon>Ruminantia</taxon>
        <taxon>Pecora</taxon>
        <taxon>Cervidae</taxon>
        <taxon>Cervinae</taxon>
        <taxon>Cervus</taxon>
    </lineage>
</organism>
<proteinExistence type="predicted"/>
<evidence type="ECO:0000313" key="2">
    <source>
        <dbReference type="Proteomes" id="UP000242450"/>
    </source>
</evidence>
<protein>
    <submittedName>
        <fullName evidence="1">Uncharacterized protein</fullName>
    </submittedName>
</protein>
<name>A0A212CQG1_CEREH</name>
<keyword evidence="2" id="KW-1185">Reference proteome</keyword>
<comment type="caution">
    <text evidence="1">The sequence shown here is derived from an EMBL/GenBank/DDBJ whole genome shotgun (WGS) entry which is preliminary data.</text>
</comment>
<feature type="non-terminal residue" evidence="1">
    <location>
        <position position="81"/>
    </location>
</feature>